<dbReference type="eggNOG" id="COG2346">
    <property type="taxonomic scope" value="Bacteria"/>
</dbReference>
<dbReference type="Gene3D" id="1.10.490.10">
    <property type="entry name" value="Globins"/>
    <property type="match status" value="1"/>
</dbReference>
<dbReference type="GO" id="GO:0019825">
    <property type="term" value="F:oxygen binding"/>
    <property type="evidence" value="ECO:0007669"/>
    <property type="project" value="InterPro"/>
</dbReference>
<evidence type="ECO:0000256" key="3">
    <source>
        <dbReference type="ARBA" id="ARBA00022723"/>
    </source>
</evidence>
<proteinExistence type="predicted"/>
<name>A0A091APZ2_9GAMM</name>
<keyword evidence="4 5" id="KW-0408">Iron</keyword>
<accession>A0A091APZ2</accession>
<feature type="chain" id="PRO_5001868611" description="Globin" evidence="7">
    <location>
        <begin position="25"/>
        <end position="195"/>
    </location>
</feature>
<keyword evidence="9" id="KW-1185">Reference proteome</keyword>
<dbReference type="InterPro" id="IPR001486">
    <property type="entry name" value="Hemoglobin_trunc"/>
</dbReference>
<dbReference type="EMBL" id="AVCI01000045">
    <property type="protein sequence ID" value="KFN41054.1"/>
    <property type="molecule type" value="Genomic_DNA"/>
</dbReference>
<organism evidence="8 9">
    <name type="scientific">Arenimonas oryziterrae DSM 21050 = YC6267</name>
    <dbReference type="NCBI Taxonomy" id="1121015"/>
    <lineage>
        <taxon>Bacteria</taxon>
        <taxon>Pseudomonadati</taxon>
        <taxon>Pseudomonadota</taxon>
        <taxon>Gammaproteobacteria</taxon>
        <taxon>Lysobacterales</taxon>
        <taxon>Lysobacteraceae</taxon>
        <taxon>Arenimonas</taxon>
    </lineage>
</organism>
<dbReference type="RefSeq" id="WP_022967748.1">
    <property type="nucleotide sequence ID" value="NZ_ATVD01000001.1"/>
</dbReference>
<evidence type="ECO:0000313" key="8">
    <source>
        <dbReference type="EMBL" id="KFN41054.1"/>
    </source>
</evidence>
<dbReference type="Pfam" id="PF01152">
    <property type="entry name" value="Bac_globin"/>
    <property type="match status" value="1"/>
</dbReference>
<feature type="binding site" description="distal binding residue" evidence="5">
    <location>
        <position position="123"/>
    </location>
    <ligand>
        <name>heme</name>
        <dbReference type="ChEBI" id="CHEBI:30413"/>
    </ligand>
    <ligandPart>
        <name>Fe</name>
        <dbReference type="ChEBI" id="CHEBI:18248"/>
    </ligandPart>
</feature>
<gene>
    <name evidence="8" type="ORF">N789_03995</name>
</gene>
<dbReference type="CDD" id="cd00454">
    <property type="entry name" value="TrHb1_N"/>
    <property type="match status" value="1"/>
</dbReference>
<evidence type="ECO:0000256" key="6">
    <source>
        <dbReference type="SAM" id="MobiDB-lite"/>
    </source>
</evidence>
<feature type="region of interest" description="Disordered" evidence="6">
    <location>
        <begin position="42"/>
        <end position="72"/>
    </location>
</feature>
<dbReference type="GO" id="GO:0020037">
    <property type="term" value="F:heme binding"/>
    <property type="evidence" value="ECO:0007669"/>
    <property type="project" value="InterPro"/>
</dbReference>
<feature type="compositionally biased region" description="Low complexity" evidence="6">
    <location>
        <begin position="49"/>
        <end position="58"/>
    </location>
</feature>
<evidence type="ECO:0000256" key="1">
    <source>
        <dbReference type="ARBA" id="ARBA00022448"/>
    </source>
</evidence>
<feature type="signal peptide" evidence="7">
    <location>
        <begin position="1"/>
        <end position="24"/>
    </location>
</feature>
<keyword evidence="1" id="KW-0813">Transport</keyword>
<protein>
    <recommendedName>
        <fullName evidence="10">Globin</fullName>
    </recommendedName>
</protein>
<dbReference type="InterPro" id="IPR012292">
    <property type="entry name" value="Globin/Proto"/>
</dbReference>
<dbReference type="PATRIC" id="fig|1121015.4.peg.2479"/>
<dbReference type="SUPFAM" id="SSF46458">
    <property type="entry name" value="Globin-like"/>
    <property type="match status" value="1"/>
</dbReference>
<keyword evidence="2 5" id="KW-0349">Heme</keyword>
<keyword evidence="7" id="KW-0732">Signal</keyword>
<evidence type="ECO:0000256" key="4">
    <source>
        <dbReference type="ARBA" id="ARBA00023004"/>
    </source>
</evidence>
<dbReference type="InterPro" id="IPR009050">
    <property type="entry name" value="Globin-like_sf"/>
</dbReference>
<keyword evidence="3 5" id="KW-0479">Metal-binding</keyword>
<evidence type="ECO:0000313" key="9">
    <source>
        <dbReference type="Proteomes" id="UP000029385"/>
    </source>
</evidence>
<evidence type="ECO:0000256" key="5">
    <source>
        <dbReference type="PIRSR" id="PIRSR601486-1"/>
    </source>
</evidence>
<sequence>MNNKSIGLLLGLAFALAAIAPVQAQQTPTPATQAAPEEEVIAEDDATEETPATPATPASTLPMRDPTAADPAKADPALLPVYRQFGEEAGLVALMDEFMVLLLADERTRPFFENADQAGIKKHLVEQFCVILGGPCTYTGRDMKSSHANLGIDRGSFNALVEDLQIAMNKRKIPFAAQNKLLAKLAPMHREIETL</sequence>
<comment type="caution">
    <text evidence="8">The sequence shown here is derived from an EMBL/GenBank/DDBJ whole genome shotgun (WGS) entry which is preliminary data.</text>
</comment>
<dbReference type="STRING" id="1121015.GCA_000420545_00072"/>
<dbReference type="AlphaFoldDB" id="A0A091APZ2"/>
<dbReference type="GO" id="GO:0046872">
    <property type="term" value="F:metal ion binding"/>
    <property type="evidence" value="ECO:0007669"/>
    <property type="project" value="UniProtKB-KW"/>
</dbReference>
<evidence type="ECO:0000256" key="7">
    <source>
        <dbReference type="SAM" id="SignalP"/>
    </source>
</evidence>
<feature type="binding site" description="distal binding residue" evidence="5">
    <location>
        <position position="147"/>
    </location>
    <ligand>
        <name>heme</name>
        <dbReference type="ChEBI" id="CHEBI:30413"/>
    </ligand>
    <ligandPart>
        <name>Fe</name>
        <dbReference type="ChEBI" id="CHEBI:18248"/>
    </ligandPart>
</feature>
<reference evidence="8 9" key="1">
    <citation type="submission" date="2013-09" db="EMBL/GenBank/DDBJ databases">
        <title>Genome sequencing of Arenimonas oryziterrae.</title>
        <authorList>
            <person name="Chen F."/>
            <person name="Wang G."/>
        </authorList>
    </citation>
    <scope>NUCLEOTIDE SEQUENCE [LARGE SCALE GENOMIC DNA]</scope>
    <source>
        <strain evidence="8 9">YC6267</strain>
    </source>
</reference>
<dbReference type="Proteomes" id="UP000029385">
    <property type="component" value="Unassembled WGS sequence"/>
</dbReference>
<evidence type="ECO:0008006" key="10">
    <source>
        <dbReference type="Google" id="ProtNLM"/>
    </source>
</evidence>
<evidence type="ECO:0000256" key="2">
    <source>
        <dbReference type="ARBA" id="ARBA00022617"/>
    </source>
</evidence>